<proteinExistence type="predicted"/>
<gene>
    <name evidence="1" type="ORF">Q31b_51620</name>
</gene>
<organism evidence="1 2">
    <name type="scientific">Novipirellula aureliae</name>
    <dbReference type="NCBI Taxonomy" id="2527966"/>
    <lineage>
        <taxon>Bacteria</taxon>
        <taxon>Pseudomonadati</taxon>
        <taxon>Planctomycetota</taxon>
        <taxon>Planctomycetia</taxon>
        <taxon>Pirellulales</taxon>
        <taxon>Pirellulaceae</taxon>
        <taxon>Novipirellula</taxon>
    </lineage>
</organism>
<comment type="caution">
    <text evidence="1">The sequence shown here is derived from an EMBL/GenBank/DDBJ whole genome shotgun (WGS) entry which is preliminary data.</text>
</comment>
<dbReference type="EMBL" id="SJPY01000009">
    <property type="protein sequence ID" value="TWU35727.1"/>
    <property type="molecule type" value="Genomic_DNA"/>
</dbReference>
<name>A0A5C6DIM7_9BACT</name>
<keyword evidence="2" id="KW-1185">Reference proteome</keyword>
<evidence type="ECO:0000313" key="2">
    <source>
        <dbReference type="Proteomes" id="UP000315471"/>
    </source>
</evidence>
<protein>
    <submittedName>
        <fullName evidence="1">Uncharacterized protein</fullName>
    </submittedName>
</protein>
<reference evidence="1 2" key="1">
    <citation type="submission" date="2019-02" db="EMBL/GenBank/DDBJ databases">
        <title>Deep-cultivation of Planctomycetes and their phenomic and genomic characterization uncovers novel biology.</title>
        <authorList>
            <person name="Wiegand S."/>
            <person name="Jogler M."/>
            <person name="Boedeker C."/>
            <person name="Pinto D."/>
            <person name="Vollmers J."/>
            <person name="Rivas-Marin E."/>
            <person name="Kohn T."/>
            <person name="Peeters S.H."/>
            <person name="Heuer A."/>
            <person name="Rast P."/>
            <person name="Oberbeckmann S."/>
            <person name="Bunk B."/>
            <person name="Jeske O."/>
            <person name="Meyerdierks A."/>
            <person name="Storesund J.E."/>
            <person name="Kallscheuer N."/>
            <person name="Luecker S."/>
            <person name="Lage O.M."/>
            <person name="Pohl T."/>
            <person name="Merkel B.J."/>
            <person name="Hornburger P."/>
            <person name="Mueller R.-W."/>
            <person name="Bruemmer F."/>
            <person name="Labrenz M."/>
            <person name="Spormann A.M."/>
            <person name="Op Den Camp H."/>
            <person name="Overmann J."/>
            <person name="Amann R."/>
            <person name="Jetten M.S.M."/>
            <person name="Mascher T."/>
            <person name="Medema M.H."/>
            <person name="Devos D.P."/>
            <person name="Kaster A.-K."/>
            <person name="Ovreas L."/>
            <person name="Rohde M."/>
            <person name="Galperin M.Y."/>
            <person name="Jogler C."/>
        </authorList>
    </citation>
    <scope>NUCLEOTIDE SEQUENCE [LARGE SCALE GENOMIC DNA]</scope>
    <source>
        <strain evidence="1 2">Q31b</strain>
    </source>
</reference>
<accession>A0A5C6DIM7</accession>
<sequence>MHVPRRVFSANFPANVVAELALNRCKIIVLAIFGKFVRLVTNFQETVRHPSEAAQIRTHDTIATSGFAMKRDTRVCKTSL</sequence>
<evidence type="ECO:0000313" key="1">
    <source>
        <dbReference type="EMBL" id="TWU35727.1"/>
    </source>
</evidence>
<dbReference type="Proteomes" id="UP000315471">
    <property type="component" value="Unassembled WGS sequence"/>
</dbReference>
<dbReference type="AlphaFoldDB" id="A0A5C6DIM7"/>